<dbReference type="InterPro" id="IPR038586">
    <property type="entry name" value="Tctex-1-like_sf"/>
</dbReference>
<dbReference type="EMBL" id="JASAOG010000051">
    <property type="protein sequence ID" value="KAK0057968.1"/>
    <property type="molecule type" value="Genomic_DNA"/>
</dbReference>
<accession>A0AAD8BPQ6</accession>
<evidence type="ECO:0000313" key="3">
    <source>
        <dbReference type="EMBL" id="KAK0057968.1"/>
    </source>
</evidence>
<sequence length="246" mass="28718">MSQEPDASDKDFLMIRYLSDNVVVPDLRKETPGDRDDQEDDVKDDDDTLFNLNQNLGKDQTNCHTSIEEHVVFLNERSKSSTTILRRHSSMTRKKQFMENTYRMEPKPGQYFIWWKVRNAINKLLTPVFDNFKYDAKIAPTLCKTISSKCVSLIRRRFDYPRYRFVCHVTVVQLRRQGIIISDRSLWNTAVDNYALESRAKKDNNKKQQQNMKEANYNLTLSSLDDPTLSSLDDPTLSSLDDPTFS</sequence>
<keyword evidence="4" id="KW-1185">Reference proteome</keyword>
<comment type="similarity">
    <text evidence="1">Belongs to the dynein light chain Tctex-type family.</text>
</comment>
<protein>
    <submittedName>
        <fullName evidence="3">Tctex1 domain-containing protein 1-like isoform X1</fullName>
    </submittedName>
</protein>
<comment type="caution">
    <text evidence="3">The sequence shown here is derived from an EMBL/GenBank/DDBJ whole genome shotgun (WGS) entry which is preliminary data.</text>
</comment>
<dbReference type="PANTHER" id="PTHR21255">
    <property type="entry name" value="T-COMPLEX-ASSOCIATED-TESTIS-EXPRESSED 1/ DYNEIN LIGHT CHAIN"/>
    <property type="match status" value="1"/>
</dbReference>
<name>A0AAD8BPQ6_BIOPF</name>
<organism evidence="3 4">
    <name type="scientific">Biomphalaria pfeifferi</name>
    <name type="common">Bloodfluke planorb</name>
    <name type="synonym">Freshwater snail</name>
    <dbReference type="NCBI Taxonomy" id="112525"/>
    <lineage>
        <taxon>Eukaryota</taxon>
        <taxon>Metazoa</taxon>
        <taxon>Spiralia</taxon>
        <taxon>Lophotrochozoa</taxon>
        <taxon>Mollusca</taxon>
        <taxon>Gastropoda</taxon>
        <taxon>Heterobranchia</taxon>
        <taxon>Euthyneura</taxon>
        <taxon>Panpulmonata</taxon>
        <taxon>Hygrophila</taxon>
        <taxon>Lymnaeoidea</taxon>
        <taxon>Planorbidae</taxon>
        <taxon>Biomphalaria</taxon>
    </lineage>
</organism>
<dbReference type="InterPro" id="IPR005334">
    <property type="entry name" value="Tctex-1-like"/>
</dbReference>
<dbReference type="GO" id="GO:0005868">
    <property type="term" value="C:cytoplasmic dynein complex"/>
    <property type="evidence" value="ECO:0007669"/>
    <property type="project" value="TreeGrafter"/>
</dbReference>
<dbReference type="AlphaFoldDB" id="A0AAD8BPQ6"/>
<feature type="compositionally biased region" description="Acidic residues" evidence="2">
    <location>
        <begin position="36"/>
        <end position="45"/>
    </location>
</feature>
<evidence type="ECO:0000313" key="4">
    <source>
        <dbReference type="Proteomes" id="UP001233172"/>
    </source>
</evidence>
<reference evidence="3" key="1">
    <citation type="journal article" date="2023" name="PLoS Negl. Trop. Dis.">
        <title>A genome sequence for Biomphalaria pfeifferi, the major vector snail for the human-infecting parasite Schistosoma mansoni.</title>
        <authorList>
            <person name="Bu L."/>
            <person name="Lu L."/>
            <person name="Laidemitt M.R."/>
            <person name="Zhang S.M."/>
            <person name="Mutuku M."/>
            <person name="Mkoji G."/>
            <person name="Steinauer M."/>
            <person name="Loker E.S."/>
        </authorList>
    </citation>
    <scope>NUCLEOTIDE SEQUENCE</scope>
    <source>
        <strain evidence="3">KasaAsao</strain>
    </source>
</reference>
<dbReference type="Proteomes" id="UP001233172">
    <property type="component" value="Unassembled WGS sequence"/>
</dbReference>
<evidence type="ECO:0000256" key="2">
    <source>
        <dbReference type="SAM" id="MobiDB-lite"/>
    </source>
</evidence>
<feature type="region of interest" description="Disordered" evidence="2">
    <location>
        <begin position="226"/>
        <end position="246"/>
    </location>
</feature>
<proteinExistence type="inferred from homology"/>
<evidence type="ECO:0000256" key="1">
    <source>
        <dbReference type="ARBA" id="ARBA00005361"/>
    </source>
</evidence>
<dbReference type="Gene3D" id="3.30.1140.40">
    <property type="entry name" value="Tctex-1"/>
    <property type="match status" value="1"/>
</dbReference>
<dbReference type="GO" id="GO:0007018">
    <property type="term" value="P:microtubule-based movement"/>
    <property type="evidence" value="ECO:0007669"/>
    <property type="project" value="TreeGrafter"/>
</dbReference>
<dbReference type="Pfam" id="PF03645">
    <property type="entry name" value="Tctex-1"/>
    <property type="match status" value="1"/>
</dbReference>
<dbReference type="PANTHER" id="PTHR21255:SF7">
    <property type="entry name" value="DYNEIN LIGHT CHAIN TCTEX-TYPE PROTEIN 2B"/>
    <property type="match status" value="1"/>
</dbReference>
<dbReference type="GO" id="GO:0005737">
    <property type="term" value="C:cytoplasm"/>
    <property type="evidence" value="ECO:0007669"/>
    <property type="project" value="TreeGrafter"/>
</dbReference>
<feature type="region of interest" description="Disordered" evidence="2">
    <location>
        <begin position="26"/>
        <end position="45"/>
    </location>
</feature>
<dbReference type="GO" id="GO:0045505">
    <property type="term" value="F:dynein intermediate chain binding"/>
    <property type="evidence" value="ECO:0007669"/>
    <property type="project" value="TreeGrafter"/>
</dbReference>
<feature type="compositionally biased region" description="Basic and acidic residues" evidence="2">
    <location>
        <begin position="26"/>
        <end position="35"/>
    </location>
</feature>
<dbReference type="CDD" id="cd21451">
    <property type="entry name" value="DLC-like_TCTEX1D"/>
    <property type="match status" value="1"/>
</dbReference>
<gene>
    <name evidence="3" type="ORF">Bpfe_012621</name>
</gene>
<reference evidence="3" key="2">
    <citation type="submission" date="2023-04" db="EMBL/GenBank/DDBJ databases">
        <authorList>
            <person name="Bu L."/>
            <person name="Lu L."/>
            <person name="Laidemitt M.R."/>
            <person name="Zhang S.M."/>
            <person name="Mutuku M."/>
            <person name="Mkoji G."/>
            <person name="Steinauer M."/>
            <person name="Loker E.S."/>
        </authorList>
    </citation>
    <scope>NUCLEOTIDE SEQUENCE</scope>
    <source>
        <strain evidence="3">KasaAsao</strain>
        <tissue evidence="3">Whole Snail</tissue>
    </source>
</reference>